<comment type="caution">
    <text evidence="1">The sequence shown here is derived from an EMBL/GenBank/DDBJ whole genome shotgun (WGS) entry which is preliminary data.</text>
</comment>
<proteinExistence type="predicted"/>
<gene>
    <name evidence="1" type="ORF">ACFFN0_10585</name>
</gene>
<accession>A0ABV5V3W9</accession>
<keyword evidence="2" id="KW-1185">Reference proteome</keyword>
<dbReference type="EMBL" id="JBHMAX010000019">
    <property type="protein sequence ID" value="MFB9732487.1"/>
    <property type="molecule type" value="Genomic_DNA"/>
</dbReference>
<dbReference type="RefSeq" id="WP_141338952.1">
    <property type="nucleotide sequence ID" value="NZ_JBHMAX010000019.1"/>
</dbReference>
<protein>
    <submittedName>
        <fullName evidence="1">3-methyladenine DNA glycosylase</fullName>
    </submittedName>
</protein>
<evidence type="ECO:0000313" key="2">
    <source>
        <dbReference type="Proteomes" id="UP001589613"/>
    </source>
</evidence>
<reference evidence="1 2" key="1">
    <citation type="submission" date="2024-09" db="EMBL/GenBank/DDBJ databases">
        <authorList>
            <person name="Sun Q."/>
            <person name="Mori K."/>
        </authorList>
    </citation>
    <scope>NUCLEOTIDE SEQUENCE [LARGE SCALE GENOMIC DNA]</scope>
    <source>
        <strain evidence="1 2">JCM 12763</strain>
    </source>
</reference>
<organism evidence="1 2">
    <name type="scientific">Ornithinimicrobium kibberense</name>
    <dbReference type="NCBI Taxonomy" id="282060"/>
    <lineage>
        <taxon>Bacteria</taxon>
        <taxon>Bacillati</taxon>
        <taxon>Actinomycetota</taxon>
        <taxon>Actinomycetes</taxon>
        <taxon>Micrococcales</taxon>
        <taxon>Ornithinimicrobiaceae</taxon>
        <taxon>Ornithinimicrobium</taxon>
    </lineage>
</organism>
<sequence length="295" mass="32867">MEVLPEQVWRRRAAEHAAAVEQLTADRLARRVAGLRHPVDDFLWEYYAFRPAQLARWHPGPGVALEGAADRAGWTSYAQAGGTAYLDVPAFLARRGRTVEFVRDLVSATLSRPGRFGCFGLHEWAMVYRAGEEELRLGREGTDAVVESHTITCSHHDAFRFFTPEAAGRNTLSPTREGQRDLEQPGCLHAAMDVYKWCFKLAPAVPSELTLDAFLLARDVRELDMRAAPYDLRELGYAPVRIETAEGKAEYVAAQRGFTTRSNALRRRLLAVLDTLAEDGAREQLAAPGSAQTSW</sequence>
<name>A0ABV5V3W9_9MICO</name>
<evidence type="ECO:0000313" key="1">
    <source>
        <dbReference type="EMBL" id="MFB9732487.1"/>
    </source>
</evidence>
<dbReference type="Proteomes" id="UP001589613">
    <property type="component" value="Unassembled WGS sequence"/>
</dbReference>